<accession>A0AAD3NNE5</accession>
<dbReference type="Gene3D" id="3.40.50.200">
    <property type="entry name" value="Peptidase S8/S53 domain"/>
    <property type="match status" value="1"/>
</dbReference>
<feature type="compositionally biased region" description="Polar residues" evidence="5">
    <location>
        <begin position="88"/>
        <end position="99"/>
    </location>
</feature>
<dbReference type="GO" id="GO:0005802">
    <property type="term" value="C:trans-Golgi network"/>
    <property type="evidence" value="ECO:0007669"/>
    <property type="project" value="TreeGrafter"/>
</dbReference>
<evidence type="ECO:0000259" key="6">
    <source>
        <dbReference type="Pfam" id="PF00082"/>
    </source>
</evidence>
<dbReference type="InterPro" id="IPR015500">
    <property type="entry name" value="Peptidase_S8_subtilisin-rel"/>
</dbReference>
<protein>
    <submittedName>
        <fullName evidence="7">Proprotein convertase subtilisin/kexin type 5-like protein</fullName>
    </submittedName>
</protein>
<dbReference type="Proteomes" id="UP001279410">
    <property type="component" value="Unassembled WGS sequence"/>
</dbReference>
<dbReference type="GO" id="GO:0000139">
    <property type="term" value="C:Golgi membrane"/>
    <property type="evidence" value="ECO:0007669"/>
    <property type="project" value="TreeGrafter"/>
</dbReference>
<proteinExistence type="inferred from homology"/>
<dbReference type="PANTHER" id="PTHR42884">
    <property type="entry name" value="PROPROTEIN CONVERTASE SUBTILISIN/KEXIN-RELATED"/>
    <property type="match status" value="1"/>
</dbReference>
<dbReference type="PROSITE" id="PS00136">
    <property type="entry name" value="SUBTILASE_ASP"/>
    <property type="match status" value="1"/>
</dbReference>
<dbReference type="InterPro" id="IPR023827">
    <property type="entry name" value="Peptidase_S8_Asp-AS"/>
</dbReference>
<feature type="domain" description="Peptidase S8/S53" evidence="6">
    <location>
        <begin position="57"/>
        <end position="116"/>
    </location>
</feature>
<gene>
    <name evidence="7" type="ORF">AKAME5_002688400</name>
</gene>
<comment type="similarity">
    <text evidence="4">Belongs to the peptidase S8 family.</text>
</comment>
<keyword evidence="3" id="KW-0720">Serine protease</keyword>
<keyword evidence="1" id="KW-0645">Protease</keyword>
<name>A0AAD3NNE5_LATJO</name>
<dbReference type="Pfam" id="PF00082">
    <property type="entry name" value="Peptidase_S8"/>
    <property type="match status" value="1"/>
</dbReference>
<reference evidence="7" key="1">
    <citation type="submission" date="2022-08" db="EMBL/GenBank/DDBJ databases">
        <title>Genome sequencing of akame (Lates japonicus).</title>
        <authorList>
            <person name="Hashiguchi Y."/>
            <person name="Takahashi H."/>
        </authorList>
    </citation>
    <scope>NUCLEOTIDE SEQUENCE</scope>
    <source>
        <strain evidence="7">Kochi</strain>
    </source>
</reference>
<dbReference type="AlphaFoldDB" id="A0AAD3NNE5"/>
<dbReference type="InterPro" id="IPR036852">
    <property type="entry name" value="Peptidase_S8/S53_dom_sf"/>
</dbReference>
<evidence type="ECO:0000313" key="7">
    <source>
        <dbReference type="EMBL" id="GLD75550.1"/>
    </source>
</evidence>
<dbReference type="InterPro" id="IPR000209">
    <property type="entry name" value="Peptidase_S8/S53_dom"/>
</dbReference>
<dbReference type="GO" id="GO:0004252">
    <property type="term" value="F:serine-type endopeptidase activity"/>
    <property type="evidence" value="ECO:0007669"/>
    <property type="project" value="InterPro"/>
</dbReference>
<dbReference type="EMBL" id="BRZM01003064">
    <property type="protein sequence ID" value="GLD75550.1"/>
    <property type="molecule type" value="Genomic_DNA"/>
</dbReference>
<comment type="caution">
    <text evidence="7">The sequence shown here is derived from an EMBL/GenBank/DDBJ whole genome shotgun (WGS) entry which is preliminary data.</text>
</comment>
<evidence type="ECO:0000256" key="2">
    <source>
        <dbReference type="ARBA" id="ARBA00022801"/>
    </source>
</evidence>
<dbReference type="PROSITE" id="PS51892">
    <property type="entry name" value="SUBTILASE"/>
    <property type="match status" value="1"/>
</dbReference>
<evidence type="ECO:0000256" key="4">
    <source>
        <dbReference type="PROSITE-ProRule" id="PRU01240"/>
    </source>
</evidence>
<feature type="non-terminal residue" evidence="7">
    <location>
        <position position="1"/>
    </location>
</feature>
<dbReference type="GO" id="GO:0016486">
    <property type="term" value="P:peptide hormone processing"/>
    <property type="evidence" value="ECO:0007669"/>
    <property type="project" value="TreeGrafter"/>
</dbReference>
<keyword evidence="8" id="KW-1185">Reference proteome</keyword>
<organism evidence="7 8">
    <name type="scientific">Lates japonicus</name>
    <name type="common">Japanese lates</name>
    <dbReference type="NCBI Taxonomy" id="270547"/>
    <lineage>
        <taxon>Eukaryota</taxon>
        <taxon>Metazoa</taxon>
        <taxon>Chordata</taxon>
        <taxon>Craniata</taxon>
        <taxon>Vertebrata</taxon>
        <taxon>Euteleostomi</taxon>
        <taxon>Actinopterygii</taxon>
        <taxon>Neopterygii</taxon>
        <taxon>Teleostei</taxon>
        <taxon>Neoteleostei</taxon>
        <taxon>Acanthomorphata</taxon>
        <taxon>Carangaria</taxon>
        <taxon>Carangaria incertae sedis</taxon>
        <taxon>Centropomidae</taxon>
        <taxon>Lates</taxon>
    </lineage>
</organism>
<evidence type="ECO:0000256" key="3">
    <source>
        <dbReference type="ARBA" id="ARBA00022825"/>
    </source>
</evidence>
<feature type="region of interest" description="Disordered" evidence="5">
    <location>
        <begin position="70"/>
        <end position="106"/>
    </location>
</feature>
<evidence type="ECO:0000256" key="5">
    <source>
        <dbReference type="SAM" id="MobiDB-lite"/>
    </source>
</evidence>
<evidence type="ECO:0000256" key="1">
    <source>
        <dbReference type="ARBA" id="ARBA00022670"/>
    </source>
</evidence>
<dbReference type="SUPFAM" id="SSF52743">
    <property type="entry name" value="Subtilisin-like"/>
    <property type="match status" value="1"/>
</dbReference>
<dbReference type="PRINTS" id="PR00723">
    <property type="entry name" value="SUBTILISIN"/>
</dbReference>
<evidence type="ECO:0000313" key="8">
    <source>
        <dbReference type="Proteomes" id="UP001279410"/>
    </source>
</evidence>
<comment type="caution">
    <text evidence="4">Lacks conserved residue(s) required for the propagation of feature annotation.</text>
</comment>
<sequence length="116" mass="13050">MKTKHLPPAYPQPNRTQTLNFNDPVWNSLWYIHCSDESKGCQSHMNIVAAWRRGYTGKGVVVSVLDDGIEREHPDLKPNYDPLASYDVNGQDQDPSPNYSDKAENYHGTQCAGMVA</sequence>
<dbReference type="PANTHER" id="PTHR42884:SF30">
    <property type="entry name" value="PROPROTEIN CONVERTASE SUBTILISIN_KEXIN TYPE 5"/>
    <property type="match status" value="1"/>
</dbReference>
<keyword evidence="2" id="KW-0378">Hydrolase</keyword>